<organism evidence="6 7">
    <name type="scientific">Glutinoglossum americanum</name>
    <dbReference type="NCBI Taxonomy" id="1670608"/>
    <lineage>
        <taxon>Eukaryota</taxon>
        <taxon>Fungi</taxon>
        <taxon>Dikarya</taxon>
        <taxon>Ascomycota</taxon>
        <taxon>Pezizomycotina</taxon>
        <taxon>Geoglossomycetes</taxon>
        <taxon>Geoglossales</taxon>
        <taxon>Geoglossaceae</taxon>
        <taxon>Glutinoglossum</taxon>
    </lineage>
</organism>
<evidence type="ECO:0000313" key="6">
    <source>
        <dbReference type="EMBL" id="KAH0544050.1"/>
    </source>
</evidence>
<dbReference type="PANTHER" id="PTHR14534:SF3">
    <property type="entry name" value="GID COMPLEX SUBUNIT 4 HOMOLOG"/>
    <property type="match status" value="1"/>
</dbReference>
<dbReference type="InterPro" id="IPR004023">
    <property type="entry name" value="Mago_nashi"/>
</dbReference>
<evidence type="ECO:0000256" key="3">
    <source>
        <dbReference type="ARBA" id="ARBA00023242"/>
    </source>
</evidence>
<sequence>MEFDFRVLGDGRSASARYANNSNYRNDSLIRKEMCVSSVLIDEIKRIIKQSEIMKEDDTKWPQKNKDGRQELEIRLGNEHISFETAKIGSLVDVTESADPEGLRVFYYLVQDLKALVFSLISLHFKPGQRATFLRITPQLPLNFDPLTTPIIPEVKISTSQLTTTLFFFFSQLKLFKGSFNVISRSMPTPNDETRNESPSAIIDSLLHRPQHTSCPPDESRHNAWRVDTPDGIIDAETTPQQQPTPPSDVDSPRPLENCTPHGIHLKEMDTEEDNPVSDMLSPISPGPDTKDIDTRISLGLASHGTTETPSPSMSYEFSNVRLFPNYSSSFLRAGSKFRGTQQSDRQVYDVQVELKHVDMGESFLCGYLRIQGLTEDHPTLTTYFEGEMIGTKYTFRTQNKEWGSTEKVDYQHWNRFPAYLPMAKQARKPDFSCKNFAKREHIFMRWKEYFLVPDHRVRTISGASFEGFYYICFNQVTGDVSGIYFHSKSEKY</sequence>
<comment type="similarity">
    <text evidence="4">Belongs to the GID4/VID24 family.</text>
</comment>
<evidence type="ECO:0000256" key="1">
    <source>
        <dbReference type="ARBA" id="ARBA00004123"/>
    </source>
</evidence>
<reference evidence="6" key="1">
    <citation type="submission" date="2021-03" db="EMBL/GenBank/DDBJ databases">
        <title>Comparative genomics and phylogenomic investigation of the class Geoglossomycetes provide insights into ecological specialization and systematics.</title>
        <authorList>
            <person name="Melie T."/>
            <person name="Pirro S."/>
            <person name="Miller A.N."/>
            <person name="Quandt A."/>
        </authorList>
    </citation>
    <scope>NUCLEOTIDE SEQUENCE</scope>
    <source>
        <strain evidence="6">GBOQ0MN5Z8</strain>
    </source>
</reference>
<gene>
    <name evidence="6" type="ORF">FGG08_001668</name>
</gene>
<dbReference type="InterPro" id="IPR036605">
    <property type="entry name" value="Mago_nashi_sf"/>
</dbReference>
<dbReference type="GO" id="GO:0043161">
    <property type="term" value="P:proteasome-mediated ubiquitin-dependent protein catabolic process"/>
    <property type="evidence" value="ECO:0007669"/>
    <property type="project" value="TreeGrafter"/>
</dbReference>
<comment type="subcellular location">
    <subcellularLocation>
        <location evidence="1">Nucleus</location>
    </subcellularLocation>
</comment>
<dbReference type="EMBL" id="JAGHQL010000023">
    <property type="protein sequence ID" value="KAH0544050.1"/>
    <property type="molecule type" value="Genomic_DNA"/>
</dbReference>
<evidence type="ECO:0000256" key="4">
    <source>
        <dbReference type="ARBA" id="ARBA00061469"/>
    </source>
</evidence>
<protein>
    <submittedName>
        <fullName evidence="6">Uncharacterized protein</fullName>
    </submittedName>
</protein>
<comment type="similarity">
    <text evidence="2">Belongs to the mago nashi family.</text>
</comment>
<dbReference type="AlphaFoldDB" id="A0A9P8L2F7"/>
<dbReference type="GO" id="GO:0045721">
    <property type="term" value="P:negative regulation of gluconeogenesis"/>
    <property type="evidence" value="ECO:0007669"/>
    <property type="project" value="TreeGrafter"/>
</dbReference>
<comment type="caution">
    <text evidence="6">The sequence shown here is derived from an EMBL/GenBank/DDBJ whole genome shotgun (WGS) entry which is preliminary data.</text>
</comment>
<evidence type="ECO:0000256" key="5">
    <source>
        <dbReference type="SAM" id="MobiDB-lite"/>
    </source>
</evidence>
<dbReference type="OrthoDB" id="62at2759"/>
<dbReference type="CDD" id="cd11295">
    <property type="entry name" value="Mago_nashi"/>
    <property type="match status" value="1"/>
</dbReference>
<dbReference type="PANTHER" id="PTHR14534">
    <property type="entry name" value="VACUOLAR IMPORT AND DEGRADATION PROTEIN 24"/>
    <property type="match status" value="1"/>
</dbReference>
<dbReference type="InterPro" id="IPR018618">
    <property type="entry name" value="GID4/10-like"/>
</dbReference>
<name>A0A9P8L2F7_9PEZI</name>
<dbReference type="Proteomes" id="UP000698800">
    <property type="component" value="Unassembled WGS sequence"/>
</dbReference>
<dbReference type="GO" id="GO:0034657">
    <property type="term" value="C:GID complex"/>
    <property type="evidence" value="ECO:0007669"/>
    <property type="project" value="TreeGrafter"/>
</dbReference>
<proteinExistence type="inferred from homology"/>
<keyword evidence="3" id="KW-0539">Nucleus</keyword>
<dbReference type="SUPFAM" id="SSF89817">
    <property type="entry name" value="Mago nashi protein"/>
    <property type="match status" value="1"/>
</dbReference>
<dbReference type="GO" id="GO:0035145">
    <property type="term" value="C:exon-exon junction complex"/>
    <property type="evidence" value="ECO:0007669"/>
    <property type="project" value="InterPro"/>
</dbReference>
<accession>A0A9P8L2F7</accession>
<evidence type="ECO:0000313" key="7">
    <source>
        <dbReference type="Proteomes" id="UP000698800"/>
    </source>
</evidence>
<dbReference type="GO" id="GO:0006623">
    <property type="term" value="P:protein targeting to vacuole"/>
    <property type="evidence" value="ECO:0007669"/>
    <property type="project" value="TreeGrafter"/>
</dbReference>
<feature type="region of interest" description="Disordered" evidence="5">
    <location>
        <begin position="234"/>
        <end position="262"/>
    </location>
</feature>
<dbReference type="FunFam" id="3.30.1560.10:FF:000001">
    <property type="entry name" value="Protein mago nashi homolog"/>
    <property type="match status" value="1"/>
</dbReference>
<dbReference type="Pfam" id="PF09783">
    <property type="entry name" value="Vac_ImportDeg"/>
    <property type="match status" value="1"/>
</dbReference>
<evidence type="ECO:0000256" key="2">
    <source>
        <dbReference type="ARBA" id="ARBA00009270"/>
    </source>
</evidence>
<dbReference type="Gene3D" id="3.30.1560.10">
    <property type="entry name" value="Mago nashi"/>
    <property type="match status" value="1"/>
</dbReference>
<dbReference type="GO" id="GO:0005773">
    <property type="term" value="C:vacuole"/>
    <property type="evidence" value="ECO:0007669"/>
    <property type="project" value="GOC"/>
</dbReference>
<dbReference type="GO" id="GO:0008380">
    <property type="term" value="P:RNA splicing"/>
    <property type="evidence" value="ECO:0007669"/>
    <property type="project" value="InterPro"/>
</dbReference>
<dbReference type="Pfam" id="PF02792">
    <property type="entry name" value="Mago_nashi"/>
    <property type="match status" value="1"/>
</dbReference>
<dbReference type="GO" id="GO:0007039">
    <property type="term" value="P:protein catabolic process in the vacuole"/>
    <property type="evidence" value="ECO:0007669"/>
    <property type="project" value="TreeGrafter"/>
</dbReference>
<keyword evidence="7" id="KW-1185">Reference proteome</keyword>